<dbReference type="InterPro" id="IPR036259">
    <property type="entry name" value="MFS_trans_sf"/>
</dbReference>
<dbReference type="PROSITE" id="PS50850">
    <property type="entry name" value="MFS"/>
    <property type="match status" value="1"/>
</dbReference>
<keyword evidence="2" id="KW-0813">Transport</keyword>
<sequence>LPDAKRQMLLHAEFEDCDGLLVPAWAIWMVCLTVFIDSLGGSISAPVMPFYAKEFHASSSEIGMLFSAFSLAQVVALPVLGGLADRVGRRS</sequence>
<dbReference type="OrthoDB" id="10262656at2759"/>
<dbReference type="InterPro" id="IPR050171">
    <property type="entry name" value="MFS_Transporters"/>
</dbReference>
<evidence type="ECO:0000259" key="8">
    <source>
        <dbReference type="PROSITE" id="PS50850"/>
    </source>
</evidence>
<dbReference type="Proteomes" id="UP000654075">
    <property type="component" value="Unassembled WGS sequence"/>
</dbReference>
<dbReference type="Gene3D" id="1.20.1250.20">
    <property type="entry name" value="MFS general substrate transporter like domains"/>
    <property type="match status" value="1"/>
</dbReference>
<proteinExistence type="predicted"/>
<evidence type="ECO:0000313" key="10">
    <source>
        <dbReference type="Proteomes" id="UP000654075"/>
    </source>
</evidence>
<feature type="domain" description="Major facilitator superfamily (MFS) profile" evidence="8">
    <location>
        <begin position="26"/>
        <end position="91"/>
    </location>
</feature>
<feature type="transmembrane region" description="Helical" evidence="7">
    <location>
        <begin position="63"/>
        <end position="84"/>
    </location>
</feature>
<comment type="caution">
    <text evidence="9">The sequence shown here is derived from an EMBL/GenBank/DDBJ whole genome shotgun (WGS) entry which is preliminary data.</text>
</comment>
<keyword evidence="3" id="KW-1003">Cell membrane</keyword>
<dbReference type="InterPro" id="IPR020846">
    <property type="entry name" value="MFS_dom"/>
</dbReference>
<evidence type="ECO:0000256" key="4">
    <source>
        <dbReference type="ARBA" id="ARBA00022692"/>
    </source>
</evidence>
<feature type="non-terminal residue" evidence="9">
    <location>
        <position position="1"/>
    </location>
</feature>
<dbReference type="InterPro" id="IPR011701">
    <property type="entry name" value="MFS"/>
</dbReference>
<keyword evidence="4 7" id="KW-0812">Transmembrane</keyword>
<dbReference type="AlphaFoldDB" id="A0A813ESL4"/>
<name>A0A813ESL4_POLGL</name>
<feature type="transmembrane region" description="Helical" evidence="7">
    <location>
        <begin position="20"/>
        <end position="43"/>
    </location>
</feature>
<reference evidence="9" key="1">
    <citation type="submission" date="2021-02" db="EMBL/GenBank/DDBJ databases">
        <authorList>
            <person name="Dougan E. K."/>
            <person name="Rhodes N."/>
            <person name="Thang M."/>
            <person name="Chan C."/>
        </authorList>
    </citation>
    <scope>NUCLEOTIDE SEQUENCE</scope>
</reference>
<evidence type="ECO:0000256" key="6">
    <source>
        <dbReference type="ARBA" id="ARBA00023136"/>
    </source>
</evidence>
<evidence type="ECO:0000256" key="1">
    <source>
        <dbReference type="ARBA" id="ARBA00004651"/>
    </source>
</evidence>
<evidence type="ECO:0000256" key="3">
    <source>
        <dbReference type="ARBA" id="ARBA00022475"/>
    </source>
</evidence>
<dbReference type="GO" id="GO:0022857">
    <property type="term" value="F:transmembrane transporter activity"/>
    <property type="evidence" value="ECO:0007669"/>
    <property type="project" value="InterPro"/>
</dbReference>
<evidence type="ECO:0000256" key="5">
    <source>
        <dbReference type="ARBA" id="ARBA00022989"/>
    </source>
</evidence>
<evidence type="ECO:0000256" key="2">
    <source>
        <dbReference type="ARBA" id="ARBA00022448"/>
    </source>
</evidence>
<dbReference type="PANTHER" id="PTHR23517">
    <property type="entry name" value="RESISTANCE PROTEIN MDTM, PUTATIVE-RELATED-RELATED"/>
    <property type="match status" value="1"/>
</dbReference>
<accession>A0A813ESL4</accession>
<organism evidence="9 10">
    <name type="scientific">Polarella glacialis</name>
    <name type="common">Dinoflagellate</name>
    <dbReference type="NCBI Taxonomy" id="89957"/>
    <lineage>
        <taxon>Eukaryota</taxon>
        <taxon>Sar</taxon>
        <taxon>Alveolata</taxon>
        <taxon>Dinophyceae</taxon>
        <taxon>Suessiales</taxon>
        <taxon>Suessiaceae</taxon>
        <taxon>Polarella</taxon>
    </lineage>
</organism>
<dbReference type="SUPFAM" id="SSF103473">
    <property type="entry name" value="MFS general substrate transporter"/>
    <property type="match status" value="1"/>
</dbReference>
<gene>
    <name evidence="9" type="ORF">PGLA1383_LOCUS20929</name>
</gene>
<evidence type="ECO:0000256" key="7">
    <source>
        <dbReference type="SAM" id="Phobius"/>
    </source>
</evidence>
<keyword evidence="6 7" id="KW-0472">Membrane</keyword>
<dbReference type="EMBL" id="CAJNNV010014548">
    <property type="protein sequence ID" value="CAE8602690.1"/>
    <property type="molecule type" value="Genomic_DNA"/>
</dbReference>
<keyword evidence="5 7" id="KW-1133">Transmembrane helix</keyword>
<evidence type="ECO:0000313" key="9">
    <source>
        <dbReference type="EMBL" id="CAE8602690.1"/>
    </source>
</evidence>
<dbReference type="Pfam" id="PF07690">
    <property type="entry name" value="MFS_1"/>
    <property type="match status" value="1"/>
</dbReference>
<comment type="subcellular location">
    <subcellularLocation>
        <location evidence="1">Cell membrane</location>
        <topology evidence="1">Multi-pass membrane protein</topology>
    </subcellularLocation>
</comment>
<dbReference type="GO" id="GO:0005886">
    <property type="term" value="C:plasma membrane"/>
    <property type="evidence" value="ECO:0007669"/>
    <property type="project" value="UniProtKB-SubCell"/>
</dbReference>
<keyword evidence="10" id="KW-1185">Reference proteome</keyword>
<feature type="non-terminal residue" evidence="9">
    <location>
        <position position="91"/>
    </location>
</feature>
<protein>
    <recommendedName>
        <fullName evidence="8">Major facilitator superfamily (MFS) profile domain-containing protein</fullName>
    </recommendedName>
</protein>